<dbReference type="GeneID" id="18818125"/>
<protein>
    <submittedName>
        <fullName evidence="1">Uncharacterized protein</fullName>
    </submittedName>
</protein>
<dbReference type="HOGENOM" id="CLU_2229495_0_0_1"/>
<dbReference type="SUPFAM" id="SSF50978">
    <property type="entry name" value="WD40 repeat-like"/>
    <property type="match status" value="1"/>
</dbReference>
<evidence type="ECO:0000313" key="1">
    <source>
        <dbReference type="EMBL" id="EGO27411.1"/>
    </source>
</evidence>
<dbReference type="Proteomes" id="UP000008064">
    <property type="component" value="Unassembled WGS sequence"/>
</dbReference>
<proteinExistence type="predicted"/>
<accession>F8NML4</accession>
<reference evidence="1" key="1">
    <citation type="submission" date="2011-04" db="EMBL/GenBank/DDBJ databases">
        <title>Evolution of plant cell wall degrading machinery underlies the functional diversity of forest fungi.</title>
        <authorList>
            <consortium name="US DOE Joint Genome Institute (JGI-PGF)"/>
            <person name="Eastwood D.C."/>
            <person name="Floudas D."/>
            <person name="Binder M."/>
            <person name="Majcherczyk A."/>
            <person name="Schneider P."/>
            <person name="Aerts A."/>
            <person name="Asiegbu F.O."/>
            <person name="Baker S.E."/>
            <person name="Barry K."/>
            <person name="Bendiksby M."/>
            <person name="Blumentritt M."/>
            <person name="Coutinho P.M."/>
            <person name="Cullen D."/>
            <person name="Cullen D."/>
            <person name="Gathman A."/>
            <person name="Goodell B."/>
            <person name="Henrissat B."/>
            <person name="Ihrmark K."/>
            <person name="Kauserud H."/>
            <person name="Kohler A."/>
            <person name="LaButti K."/>
            <person name="Lapidus A."/>
            <person name="Lavin J.L."/>
            <person name="Lee Y.-H."/>
            <person name="Lindquist E."/>
            <person name="Lilly W."/>
            <person name="Lucas S."/>
            <person name="Morin E."/>
            <person name="Murat C."/>
            <person name="Oguiza J.A."/>
            <person name="Park J."/>
            <person name="Pisabarro A.G."/>
            <person name="Riley R."/>
            <person name="Rosling A."/>
            <person name="Salamov A."/>
            <person name="Schmidt O."/>
            <person name="Schmutz J."/>
            <person name="Skrede I."/>
            <person name="Stenlid J."/>
            <person name="Wiebenga A."/>
            <person name="Xie X."/>
            <person name="Kues U."/>
            <person name="Hibbett D.S."/>
            <person name="Hoffmeister D."/>
            <person name="Hogberg N."/>
            <person name="Martin F."/>
            <person name="Grigoriev I.V."/>
            <person name="Watkinson S.C."/>
        </authorList>
    </citation>
    <scope>NUCLEOTIDE SEQUENCE</scope>
    <source>
        <strain evidence="1">S7.9</strain>
    </source>
</reference>
<dbReference type="KEGG" id="sla:SERLADRAFT_460781"/>
<name>F8NML4_SERL9</name>
<dbReference type="OrthoDB" id="1897642at2759"/>
<dbReference type="InterPro" id="IPR036322">
    <property type="entry name" value="WD40_repeat_dom_sf"/>
</dbReference>
<gene>
    <name evidence="1" type="ORF">SERLADRAFT_460781</name>
</gene>
<dbReference type="AlphaFoldDB" id="F8NML4"/>
<organism>
    <name type="scientific">Serpula lacrymans var. lacrymans (strain S7.9)</name>
    <name type="common">Dry rot fungus</name>
    <dbReference type="NCBI Taxonomy" id="578457"/>
    <lineage>
        <taxon>Eukaryota</taxon>
        <taxon>Fungi</taxon>
        <taxon>Dikarya</taxon>
        <taxon>Basidiomycota</taxon>
        <taxon>Agaricomycotina</taxon>
        <taxon>Agaricomycetes</taxon>
        <taxon>Agaricomycetidae</taxon>
        <taxon>Boletales</taxon>
        <taxon>Coniophorineae</taxon>
        <taxon>Serpulaceae</taxon>
        <taxon>Serpula</taxon>
    </lineage>
</organism>
<dbReference type="RefSeq" id="XP_007315502.1">
    <property type="nucleotide sequence ID" value="XM_007315440.1"/>
</dbReference>
<sequence>MEIKHLDSQIQIFDRRKGGYDRTPCLAFGYRSSSTKFETSYSKGCTRYNFFLRGFRDGSVILWDYRKAKDVVIKQQYQQAEPVVHTAFSNSDLVAFGDGFVTFSQLDSS</sequence>
<dbReference type="EMBL" id="GL945431">
    <property type="protein sequence ID" value="EGO27411.1"/>
    <property type="molecule type" value="Genomic_DNA"/>
</dbReference>